<feature type="compositionally biased region" description="Polar residues" evidence="2">
    <location>
        <begin position="259"/>
        <end position="270"/>
    </location>
</feature>
<feature type="compositionally biased region" description="Basic and acidic residues" evidence="2">
    <location>
        <begin position="1738"/>
        <end position="1748"/>
    </location>
</feature>
<dbReference type="Proteomes" id="UP001152797">
    <property type="component" value="Unassembled WGS sequence"/>
</dbReference>
<proteinExistence type="predicted"/>
<dbReference type="SUPFAM" id="SSF56349">
    <property type="entry name" value="DNA breaking-rejoining enzymes"/>
    <property type="match status" value="1"/>
</dbReference>
<dbReference type="EMBL" id="CAMXCT030001628">
    <property type="protein sequence ID" value="CAL4779076.1"/>
    <property type="molecule type" value="Genomic_DNA"/>
</dbReference>
<dbReference type="OrthoDB" id="442379at2759"/>
<dbReference type="InterPro" id="IPR011010">
    <property type="entry name" value="DNA_brk_join_enz"/>
</dbReference>
<reference evidence="3" key="1">
    <citation type="submission" date="2022-10" db="EMBL/GenBank/DDBJ databases">
        <authorList>
            <person name="Chen Y."/>
            <person name="Dougan E. K."/>
            <person name="Chan C."/>
            <person name="Rhodes N."/>
            <person name="Thang M."/>
        </authorList>
    </citation>
    <scope>NUCLEOTIDE SEQUENCE</scope>
</reference>
<dbReference type="GO" id="GO:0003677">
    <property type="term" value="F:DNA binding"/>
    <property type="evidence" value="ECO:0007669"/>
    <property type="project" value="InterPro"/>
</dbReference>
<evidence type="ECO:0000313" key="3">
    <source>
        <dbReference type="EMBL" id="CAI3991764.1"/>
    </source>
</evidence>
<feature type="compositionally biased region" description="Basic and acidic residues" evidence="2">
    <location>
        <begin position="248"/>
        <end position="257"/>
    </location>
</feature>
<feature type="region of interest" description="Disordered" evidence="2">
    <location>
        <begin position="136"/>
        <end position="160"/>
    </location>
</feature>
<dbReference type="InterPro" id="IPR013762">
    <property type="entry name" value="Integrase-like_cat_sf"/>
</dbReference>
<feature type="compositionally biased region" description="Acidic residues" evidence="2">
    <location>
        <begin position="137"/>
        <end position="146"/>
    </location>
</feature>
<evidence type="ECO:0000256" key="2">
    <source>
        <dbReference type="SAM" id="MobiDB-lite"/>
    </source>
</evidence>
<gene>
    <name evidence="3" type="ORF">C1SCF055_LOCUS18643</name>
</gene>
<feature type="compositionally biased region" description="Polar residues" evidence="2">
    <location>
        <begin position="468"/>
        <end position="478"/>
    </location>
</feature>
<feature type="region of interest" description="Disordered" evidence="2">
    <location>
        <begin position="1738"/>
        <end position="1770"/>
    </location>
</feature>
<dbReference type="GO" id="GO:0006310">
    <property type="term" value="P:DNA recombination"/>
    <property type="evidence" value="ECO:0007669"/>
    <property type="project" value="UniProtKB-KW"/>
</dbReference>
<evidence type="ECO:0000313" key="4">
    <source>
        <dbReference type="EMBL" id="CAL4779076.1"/>
    </source>
</evidence>
<feature type="compositionally biased region" description="Polar residues" evidence="2">
    <location>
        <begin position="1749"/>
        <end position="1765"/>
    </location>
</feature>
<evidence type="ECO:0000256" key="1">
    <source>
        <dbReference type="ARBA" id="ARBA00023172"/>
    </source>
</evidence>
<feature type="region of interest" description="Disordered" evidence="2">
    <location>
        <begin position="202"/>
        <end position="270"/>
    </location>
</feature>
<keyword evidence="1" id="KW-0233">DNA recombination</keyword>
<accession>A0A9P1CHI5</accession>
<organism evidence="3">
    <name type="scientific">Cladocopium goreaui</name>
    <dbReference type="NCBI Taxonomy" id="2562237"/>
    <lineage>
        <taxon>Eukaryota</taxon>
        <taxon>Sar</taxon>
        <taxon>Alveolata</taxon>
        <taxon>Dinophyceae</taxon>
        <taxon>Suessiales</taxon>
        <taxon>Symbiodiniaceae</taxon>
        <taxon>Cladocopium</taxon>
    </lineage>
</organism>
<keyword evidence="5" id="KW-1185">Reference proteome</keyword>
<name>A0A9P1CHI5_9DINO</name>
<reference evidence="4 5" key="2">
    <citation type="submission" date="2024-05" db="EMBL/GenBank/DDBJ databases">
        <authorList>
            <person name="Chen Y."/>
            <person name="Shah S."/>
            <person name="Dougan E. K."/>
            <person name="Thang M."/>
            <person name="Chan C."/>
        </authorList>
    </citation>
    <scope>NUCLEOTIDE SEQUENCE [LARGE SCALE GENOMIC DNA]</scope>
</reference>
<evidence type="ECO:0000313" key="5">
    <source>
        <dbReference type="Proteomes" id="UP001152797"/>
    </source>
</evidence>
<sequence length="1801" mass="198280">MATEEALALADLITVEHDVVPYIMDWPQIPADDGKPEAAVLVVLKRPGGFMAAVPIGFMPEEVLANGNMDPRPGVVGPSTVLRLPGMAYPFTLDIKQPFAIPHPHLLITSAREWAEANGETSHRAYFSADGGIADGAEMEAGDSAEDPPVTPRPAGRMQKSKGSCAWARAAYTWRKAAYGRHFGVLYGAAVDDEPRFQQELGVPRTKADRVGEESGGPCSSDSPKCSTSPAYLLSTDATDVKPWNHSTELEDEKKEGVPSSSSDPLAQAVPAQSQALTALVAQIAQQSSDPLLELSTTGASAGTRGAQGRARLQAELAAQKGTFFNSVLAAMSRRMCPTMSPEGSPQELMDKGICGTRYLERFGGYGKVRELGCLQHQVMSIMDCLQTQNWQAARDQTALLAVTLDQAALDSGKFDLAQLLCLQEEPPSTVFTNHQKWITVALAYIKELDVITSKRLELTSQSRQGVFGSNSQAETSSGQPKAKPAPKKKQKGGGKGNPSHSAEADEAYGPGLSHRRLWTLAKTRLLNIWILVLDFMYLGRWPSLEELRRSPCVCCLACVGRRLKSLGFKQPFVADPGLLSVHEHPELMPYRSLDVSRLRLVGEGKWPMESFLNGPLWLPFQEPAFLCHDMEVPVGAVPNFAAEKPAECLKLARLWDVRGLLHLEAQPLKPGYFSRVFNAYKDQTRDRQIGDRRLPNLSEFHVDGPSKFLPQGRSLVYLRLPRFTHCIRGSITDRRDFYHQAAVTEERARTNMLPFAFRLKTSKRALRLWTSRSHEQLLQDAGLLHDDRRIQGNRPFPLGTQFEALVIDDYFCLGVERLASDPDNGFSTAALDLARQSYHASGPLGSPEKDVCAASTLKAAGAEIRSCEANVRSCFVPVAAPFHKRLALSMLSLRTSALSGVTAGLFARLLLNWVSVLKFRKVWSSLVDEAFAFGALCQEDPSQIFKMPRKVAQESQEICMLASVSPLIVSNIIAVDYLGEVFASDASSSKGAIIQAPISTVTETVLWLDSDQKPGYVTLDNTFRAVLRGLGEFDEGESLPQVPESAEGPFKAPLILMYYDFVEICGGAGKITSAMASFGFVCAPVLDLSASRHYDLASLRLLEWIIYMIEGNRFKSFFVEPPCTIFSPAVRSYREPLGFDRLNPKTLHGNVLAFRALVLLRVGSHSHVRIEGAYTKPSATYTDGVALHIAEAFRRALRLLAARECLEPAVLGHESVLANDVMITSKWNLVRDWFWKRSGHINVLETSAAVSNLVSLASRRSSVRFCHLVDSAVARGALTKGRSPSRALQPLMRKAGAVCICADLYPAWGYSPTRLNVADDPTRCRQLRAASKLSLVKFGCRWDLLRSDGLRGLRRFAANWVRLVLLASLCSSHAEAFSFGYGGDLKSLPGELLVSGDVGFLHVLQHSISKASNGLLVFGFAAEKGVSLKYLLEVKPPDPERISNLLIDYGRALYAGGKSYGIFSETKIAIAVERPLIRRQLNGAWDLAFAWLSDEPAHHHPAMPLTVLAAMVTTAPMWGWPHEAAVLPIDWTGIMRIGEVLAATRSELILPCDSAPGTTFALVVVRQPKTRGRSARHQAARIDQADVIQFLTQMYARADSTERLWPYSASTLRKRLSQLLGALNLPDKRCAEHRPFDLGSLRPGGATWLLHRTEQPELVRRRGRWLSARTMEIYLQEVLVTTFEEKISPKTRALIHLCAGGYAVTLERIMVFLECGIPPVAWYYLLRGADGFERDIRKNGDDGEKSTSHANNYRQGAHTTSSQGGKKEERLPDFRLPIGRCRGSNPHPCTAPIPFCTSEW</sequence>
<dbReference type="GO" id="GO:0015074">
    <property type="term" value="P:DNA integration"/>
    <property type="evidence" value="ECO:0007669"/>
    <property type="project" value="InterPro"/>
</dbReference>
<dbReference type="EMBL" id="CAMXCT020001628">
    <property type="protein sequence ID" value="CAL1145139.1"/>
    <property type="molecule type" value="Genomic_DNA"/>
</dbReference>
<comment type="caution">
    <text evidence="3">The sequence shown here is derived from an EMBL/GenBank/DDBJ whole genome shotgun (WGS) entry which is preliminary data.</text>
</comment>
<protein>
    <submittedName>
        <fullName evidence="3">Uncharacterized protein</fullName>
    </submittedName>
</protein>
<feature type="region of interest" description="Disordered" evidence="2">
    <location>
        <begin position="468"/>
        <end position="508"/>
    </location>
</feature>
<dbReference type="Gene3D" id="1.10.443.10">
    <property type="entry name" value="Intergrase catalytic core"/>
    <property type="match status" value="1"/>
</dbReference>
<dbReference type="EMBL" id="CAMXCT010001628">
    <property type="protein sequence ID" value="CAI3991764.1"/>
    <property type="molecule type" value="Genomic_DNA"/>
</dbReference>
<feature type="compositionally biased region" description="Polar residues" evidence="2">
    <location>
        <begin position="218"/>
        <end position="230"/>
    </location>
</feature>